<evidence type="ECO:0000256" key="3">
    <source>
        <dbReference type="ARBA" id="ARBA00022837"/>
    </source>
</evidence>
<keyword evidence="3 5" id="KW-0106">Calcium</keyword>
<dbReference type="PANTHER" id="PTHR24027:SF438">
    <property type="entry name" value="CADHERIN 23"/>
    <property type="match status" value="1"/>
</dbReference>
<dbReference type="PROSITE" id="PS50268">
    <property type="entry name" value="CADHERIN_2"/>
    <property type="match status" value="2"/>
</dbReference>
<evidence type="ECO:0000313" key="7">
    <source>
        <dbReference type="EMBL" id="KAJ8301928.1"/>
    </source>
</evidence>
<evidence type="ECO:0000256" key="2">
    <source>
        <dbReference type="ARBA" id="ARBA00022737"/>
    </source>
</evidence>
<evidence type="ECO:0000313" key="8">
    <source>
        <dbReference type="Proteomes" id="UP001217089"/>
    </source>
</evidence>
<dbReference type="InterPro" id="IPR002126">
    <property type="entry name" value="Cadherin-like_dom"/>
</dbReference>
<organism evidence="7 8">
    <name type="scientific">Tegillarca granosa</name>
    <name type="common">Malaysian cockle</name>
    <name type="synonym">Anadara granosa</name>
    <dbReference type="NCBI Taxonomy" id="220873"/>
    <lineage>
        <taxon>Eukaryota</taxon>
        <taxon>Metazoa</taxon>
        <taxon>Spiralia</taxon>
        <taxon>Lophotrochozoa</taxon>
        <taxon>Mollusca</taxon>
        <taxon>Bivalvia</taxon>
        <taxon>Autobranchia</taxon>
        <taxon>Pteriomorphia</taxon>
        <taxon>Arcoida</taxon>
        <taxon>Arcoidea</taxon>
        <taxon>Arcidae</taxon>
        <taxon>Tegillarca</taxon>
    </lineage>
</organism>
<dbReference type="InterPro" id="IPR015919">
    <property type="entry name" value="Cadherin-like_sf"/>
</dbReference>
<evidence type="ECO:0000256" key="4">
    <source>
        <dbReference type="ARBA" id="ARBA00023136"/>
    </source>
</evidence>
<proteinExistence type="predicted"/>
<dbReference type="PANTHER" id="PTHR24027">
    <property type="entry name" value="CADHERIN-23"/>
    <property type="match status" value="1"/>
</dbReference>
<accession>A0ABQ9E9A7</accession>
<dbReference type="EMBL" id="JARBDR010000918">
    <property type="protein sequence ID" value="KAJ8301928.1"/>
    <property type="molecule type" value="Genomic_DNA"/>
</dbReference>
<dbReference type="Proteomes" id="UP001217089">
    <property type="component" value="Unassembled WGS sequence"/>
</dbReference>
<evidence type="ECO:0000256" key="1">
    <source>
        <dbReference type="ARBA" id="ARBA00004370"/>
    </source>
</evidence>
<reference evidence="7 8" key="1">
    <citation type="submission" date="2022-12" db="EMBL/GenBank/DDBJ databases">
        <title>Chromosome-level genome of Tegillarca granosa.</title>
        <authorList>
            <person name="Kim J."/>
        </authorList>
    </citation>
    <scope>NUCLEOTIDE SEQUENCE [LARGE SCALE GENOMIC DNA]</scope>
    <source>
        <strain evidence="7">Teg-2019</strain>
        <tissue evidence="7">Adductor muscle</tissue>
    </source>
</reference>
<feature type="domain" description="Cadherin" evidence="6">
    <location>
        <begin position="105"/>
        <end position="187"/>
    </location>
</feature>
<feature type="domain" description="Cadherin" evidence="6">
    <location>
        <begin position="11"/>
        <end position="105"/>
    </location>
</feature>
<comment type="subcellular location">
    <subcellularLocation>
        <location evidence="1">Membrane</location>
    </subcellularLocation>
</comment>
<keyword evidence="4" id="KW-0472">Membrane</keyword>
<gene>
    <name evidence="7" type="ORF">KUTeg_020915</name>
</gene>
<sequence length="195" mass="21107">MKPLFQYYKCGTSLLSLSCTDTDSGPNGDCSISILTGDDMTQPKFEISGTKLKTSANTIDYETMTHTTYSLVVIGKDNPSTGSPKTGTAYVFITIEGENEFNPNFASNMDISISEDIALGSTIVKYTATDKDTGTDGDLKYNIKSVTNSGADVFKVQTETGNILLSKPLDYEKVNKYVIVVVSTDGGGKTIYNRY</sequence>
<dbReference type="Gene3D" id="2.60.40.60">
    <property type="entry name" value="Cadherins"/>
    <property type="match status" value="2"/>
</dbReference>
<protein>
    <recommendedName>
        <fullName evidence="6">Cadherin domain-containing protein</fullName>
    </recommendedName>
</protein>
<evidence type="ECO:0000256" key="5">
    <source>
        <dbReference type="PROSITE-ProRule" id="PRU00043"/>
    </source>
</evidence>
<dbReference type="Pfam" id="PF00028">
    <property type="entry name" value="Cadherin"/>
    <property type="match status" value="2"/>
</dbReference>
<evidence type="ECO:0000259" key="6">
    <source>
        <dbReference type="PROSITE" id="PS50268"/>
    </source>
</evidence>
<dbReference type="CDD" id="cd11304">
    <property type="entry name" value="Cadherin_repeat"/>
    <property type="match status" value="1"/>
</dbReference>
<dbReference type="InterPro" id="IPR039808">
    <property type="entry name" value="Cadherin"/>
</dbReference>
<dbReference type="PRINTS" id="PR00205">
    <property type="entry name" value="CADHERIN"/>
</dbReference>
<comment type="caution">
    <text evidence="7">The sequence shown here is derived from an EMBL/GenBank/DDBJ whole genome shotgun (WGS) entry which is preliminary data.</text>
</comment>
<keyword evidence="8" id="KW-1185">Reference proteome</keyword>
<dbReference type="SMART" id="SM00112">
    <property type="entry name" value="CA"/>
    <property type="match status" value="2"/>
</dbReference>
<keyword evidence="2" id="KW-0677">Repeat</keyword>
<name>A0ABQ9E9A7_TEGGR</name>
<dbReference type="SUPFAM" id="SSF49313">
    <property type="entry name" value="Cadherin-like"/>
    <property type="match status" value="2"/>
</dbReference>